<sequence>MKILHITVFLCLLCVFHNAQTADNVQVFHSYKNIITLHWNNGTLEYMIIRDNETWFESGPFFIHFNQTHYSSAPEQESISMLALYLIEQYETTGIDVVLGSFNKLTLRWSSTLQTDISIWETSFKIFQEQPIILFDQYFPIDLNGMSMGNERAAFKHVSTAFPRFKVSFNQTDQYIVDHLGHFTFLDCWDLNMRGVGLKNVFNGGLYSG</sequence>
<feature type="non-terminal residue" evidence="2">
    <location>
        <position position="209"/>
    </location>
</feature>
<evidence type="ECO:0000313" key="3">
    <source>
        <dbReference type="Proteomes" id="UP000663868"/>
    </source>
</evidence>
<gene>
    <name evidence="2" type="ORF">KXQ929_LOCUS47195</name>
</gene>
<feature type="chain" id="PRO_5032970261" evidence="1">
    <location>
        <begin position="22"/>
        <end position="209"/>
    </location>
</feature>
<keyword evidence="1" id="KW-0732">Signal</keyword>
<feature type="signal peptide" evidence="1">
    <location>
        <begin position="1"/>
        <end position="21"/>
    </location>
</feature>
<evidence type="ECO:0000256" key="1">
    <source>
        <dbReference type="SAM" id="SignalP"/>
    </source>
</evidence>
<protein>
    <submittedName>
        <fullName evidence="2">Uncharacterized protein</fullName>
    </submittedName>
</protein>
<comment type="caution">
    <text evidence="2">The sequence shown here is derived from an EMBL/GenBank/DDBJ whole genome shotgun (WGS) entry which is preliminary data.</text>
</comment>
<dbReference type="AlphaFoldDB" id="A0A820JVS9"/>
<proteinExistence type="predicted"/>
<name>A0A820JVS9_9BILA</name>
<accession>A0A820JVS9</accession>
<dbReference type="Proteomes" id="UP000663868">
    <property type="component" value="Unassembled WGS sequence"/>
</dbReference>
<reference evidence="2" key="1">
    <citation type="submission" date="2021-02" db="EMBL/GenBank/DDBJ databases">
        <authorList>
            <person name="Nowell W R."/>
        </authorList>
    </citation>
    <scope>NUCLEOTIDE SEQUENCE</scope>
</reference>
<dbReference type="EMBL" id="CAJOBB010016713">
    <property type="protein sequence ID" value="CAF4331488.1"/>
    <property type="molecule type" value="Genomic_DNA"/>
</dbReference>
<evidence type="ECO:0000313" key="2">
    <source>
        <dbReference type="EMBL" id="CAF4331488.1"/>
    </source>
</evidence>
<organism evidence="2 3">
    <name type="scientific">Adineta steineri</name>
    <dbReference type="NCBI Taxonomy" id="433720"/>
    <lineage>
        <taxon>Eukaryota</taxon>
        <taxon>Metazoa</taxon>
        <taxon>Spiralia</taxon>
        <taxon>Gnathifera</taxon>
        <taxon>Rotifera</taxon>
        <taxon>Eurotatoria</taxon>
        <taxon>Bdelloidea</taxon>
        <taxon>Adinetida</taxon>
        <taxon>Adinetidae</taxon>
        <taxon>Adineta</taxon>
    </lineage>
</organism>